<feature type="transmembrane region" description="Helical" evidence="1">
    <location>
        <begin position="87"/>
        <end position="107"/>
    </location>
</feature>
<protein>
    <submittedName>
        <fullName evidence="2">Uncharacterized protein</fullName>
    </submittedName>
</protein>
<dbReference type="EMBL" id="JAKOGI010000077">
    <property type="protein sequence ID" value="KAJ8445423.1"/>
    <property type="molecule type" value="Genomic_DNA"/>
</dbReference>
<feature type="transmembrane region" description="Helical" evidence="1">
    <location>
        <begin position="113"/>
        <end position="132"/>
    </location>
</feature>
<keyword evidence="1" id="KW-1133">Transmembrane helix</keyword>
<accession>A0A9Q1QJY0</accession>
<evidence type="ECO:0000313" key="3">
    <source>
        <dbReference type="Proteomes" id="UP001153076"/>
    </source>
</evidence>
<dbReference type="Proteomes" id="UP001153076">
    <property type="component" value="Unassembled WGS sequence"/>
</dbReference>
<proteinExistence type="predicted"/>
<comment type="caution">
    <text evidence="2">The sequence shown here is derived from an EMBL/GenBank/DDBJ whole genome shotgun (WGS) entry which is preliminary data.</text>
</comment>
<organism evidence="2 3">
    <name type="scientific">Carnegiea gigantea</name>
    <dbReference type="NCBI Taxonomy" id="171969"/>
    <lineage>
        <taxon>Eukaryota</taxon>
        <taxon>Viridiplantae</taxon>
        <taxon>Streptophyta</taxon>
        <taxon>Embryophyta</taxon>
        <taxon>Tracheophyta</taxon>
        <taxon>Spermatophyta</taxon>
        <taxon>Magnoliopsida</taxon>
        <taxon>eudicotyledons</taxon>
        <taxon>Gunneridae</taxon>
        <taxon>Pentapetalae</taxon>
        <taxon>Caryophyllales</taxon>
        <taxon>Cactineae</taxon>
        <taxon>Cactaceae</taxon>
        <taxon>Cactoideae</taxon>
        <taxon>Echinocereeae</taxon>
        <taxon>Carnegiea</taxon>
    </lineage>
</organism>
<gene>
    <name evidence="2" type="ORF">Cgig2_031236</name>
</gene>
<dbReference type="Gene3D" id="1.20.1250.20">
    <property type="entry name" value="MFS general substrate transporter like domains"/>
    <property type="match status" value="1"/>
</dbReference>
<keyword evidence="1" id="KW-0812">Transmembrane</keyword>
<dbReference type="InterPro" id="IPR036259">
    <property type="entry name" value="MFS_trans_sf"/>
</dbReference>
<dbReference type="SUPFAM" id="SSF103473">
    <property type="entry name" value="MFS general substrate transporter"/>
    <property type="match status" value="1"/>
</dbReference>
<keyword evidence="3" id="KW-1185">Reference proteome</keyword>
<keyword evidence="1" id="KW-0472">Membrane</keyword>
<evidence type="ECO:0000313" key="2">
    <source>
        <dbReference type="EMBL" id="KAJ8445423.1"/>
    </source>
</evidence>
<dbReference type="AlphaFoldDB" id="A0A9Q1QJY0"/>
<evidence type="ECO:0000256" key="1">
    <source>
        <dbReference type="SAM" id="Phobius"/>
    </source>
</evidence>
<name>A0A9Q1QJY0_9CARY</name>
<dbReference type="PANTHER" id="PTHR11654">
    <property type="entry name" value="OLIGOPEPTIDE TRANSPORTER-RELATED"/>
    <property type="match status" value="1"/>
</dbReference>
<reference evidence="2" key="1">
    <citation type="submission" date="2022-04" db="EMBL/GenBank/DDBJ databases">
        <title>Carnegiea gigantea Genome sequencing and assembly v2.</title>
        <authorList>
            <person name="Copetti D."/>
            <person name="Sanderson M.J."/>
            <person name="Burquez A."/>
            <person name="Wojciechowski M.F."/>
        </authorList>
    </citation>
    <scope>NUCLEOTIDE SEQUENCE</scope>
    <source>
        <strain evidence="2">SGP5-SGP5p</strain>
        <tissue evidence="2">Aerial part</tissue>
    </source>
</reference>
<sequence length="156" mass="17373">MAELESNKEHKSSSWFTCCSKAFPATSKGLSPEKTMVVKVKKQPGGWKSMPFIIGNETFERLAAFGLLANFMVYLQREYHLDQVAATNLIGVYAGVVNFVPLLGAFISDAYIGRFWAIAIGSFASFSDKSLLRMFRKSNQVLHILAKQNLADDPKE</sequence>
<dbReference type="OrthoDB" id="8904098at2759"/>